<evidence type="ECO:0000313" key="5">
    <source>
        <dbReference type="EnsemblPlants" id="AES88765"/>
    </source>
</evidence>
<dbReference type="AlphaFoldDB" id="G7JSM0"/>
<evidence type="ECO:0000313" key="6">
    <source>
        <dbReference type="Proteomes" id="UP000002051"/>
    </source>
</evidence>
<dbReference type="Gene3D" id="3.30.70.330">
    <property type="match status" value="1"/>
</dbReference>
<dbReference type="GO" id="GO:0016607">
    <property type="term" value="C:nuclear speck"/>
    <property type="evidence" value="ECO:0000318"/>
    <property type="project" value="GO_Central"/>
</dbReference>
<dbReference type="EnsemblPlants" id="AES88765">
    <property type="protein sequence ID" value="AES88765"/>
    <property type="gene ID" value="MTR_4g061950"/>
</dbReference>
<evidence type="ECO:0000256" key="2">
    <source>
        <dbReference type="SAM" id="MobiDB-lite"/>
    </source>
</evidence>
<dbReference type="PROSITE" id="PS50102">
    <property type="entry name" value="RRM"/>
    <property type="match status" value="1"/>
</dbReference>
<dbReference type="OMA" id="RRRECHA"/>
<evidence type="ECO:0000256" key="1">
    <source>
        <dbReference type="PROSITE-ProRule" id="PRU00176"/>
    </source>
</evidence>
<keyword evidence="1" id="KW-0694">RNA-binding</keyword>
<feature type="domain" description="RRM" evidence="3">
    <location>
        <begin position="53"/>
        <end position="130"/>
    </location>
</feature>
<reference evidence="4 6" key="1">
    <citation type="journal article" date="2011" name="Nature">
        <title>The Medicago genome provides insight into the evolution of rhizobial symbioses.</title>
        <authorList>
            <person name="Young N.D."/>
            <person name="Debelle F."/>
            <person name="Oldroyd G.E."/>
            <person name="Geurts R."/>
            <person name="Cannon S.B."/>
            <person name="Udvardi M.K."/>
            <person name="Benedito V.A."/>
            <person name="Mayer K.F."/>
            <person name="Gouzy J."/>
            <person name="Schoof H."/>
            <person name="Van de Peer Y."/>
            <person name="Proost S."/>
            <person name="Cook D.R."/>
            <person name="Meyers B.C."/>
            <person name="Spannagl M."/>
            <person name="Cheung F."/>
            <person name="De Mita S."/>
            <person name="Krishnakumar V."/>
            <person name="Gundlach H."/>
            <person name="Zhou S."/>
            <person name="Mudge J."/>
            <person name="Bharti A.K."/>
            <person name="Murray J.D."/>
            <person name="Naoumkina M.A."/>
            <person name="Rosen B."/>
            <person name="Silverstein K.A."/>
            <person name="Tang H."/>
            <person name="Rombauts S."/>
            <person name="Zhao P.X."/>
            <person name="Zhou P."/>
            <person name="Barbe V."/>
            <person name="Bardou P."/>
            <person name="Bechner M."/>
            <person name="Bellec A."/>
            <person name="Berger A."/>
            <person name="Berges H."/>
            <person name="Bidwell S."/>
            <person name="Bisseling T."/>
            <person name="Choisne N."/>
            <person name="Couloux A."/>
            <person name="Denny R."/>
            <person name="Deshpande S."/>
            <person name="Dai X."/>
            <person name="Doyle J.J."/>
            <person name="Dudez A.M."/>
            <person name="Farmer A.D."/>
            <person name="Fouteau S."/>
            <person name="Franken C."/>
            <person name="Gibelin C."/>
            <person name="Gish J."/>
            <person name="Goldstein S."/>
            <person name="Gonzalez A.J."/>
            <person name="Green P.J."/>
            <person name="Hallab A."/>
            <person name="Hartog M."/>
            <person name="Hua A."/>
            <person name="Humphray S.J."/>
            <person name="Jeong D.H."/>
            <person name="Jing Y."/>
            <person name="Jocker A."/>
            <person name="Kenton S.M."/>
            <person name="Kim D.J."/>
            <person name="Klee K."/>
            <person name="Lai H."/>
            <person name="Lang C."/>
            <person name="Lin S."/>
            <person name="Macmil S.L."/>
            <person name="Magdelenat G."/>
            <person name="Matthews L."/>
            <person name="McCorrison J."/>
            <person name="Monaghan E.L."/>
            <person name="Mun J.H."/>
            <person name="Najar F.Z."/>
            <person name="Nicholson C."/>
            <person name="Noirot C."/>
            <person name="O'Bleness M."/>
            <person name="Paule C.R."/>
            <person name="Poulain J."/>
            <person name="Prion F."/>
            <person name="Qin B."/>
            <person name="Qu C."/>
            <person name="Retzel E.F."/>
            <person name="Riddle C."/>
            <person name="Sallet E."/>
            <person name="Samain S."/>
            <person name="Samson N."/>
            <person name="Sanders I."/>
            <person name="Saurat O."/>
            <person name="Scarpelli C."/>
            <person name="Schiex T."/>
            <person name="Segurens B."/>
            <person name="Severin A.J."/>
            <person name="Sherrier D.J."/>
            <person name="Shi R."/>
            <person name="Sims S."/>
            <person name="Singer S.R."/>
            <person name="Sinharoy S."/>
            <person name="Sterck L."/>
            <person name="Viollet A."/>
            <person name="Wang B.B."/>
            <person name="Wang K."/>
            <person name="Wang M."/>
            <person name="Wang X."/>
            <person name="Warfsmann J."/>
            <person name="Weissenbach J."/>
            <person name="White D.D."/>
            <person name="White J.D."/>
            <person name="Wiley G.B."/>
            <person name="Wincker P."/>
            <person name="Xing Y."/>
            <person name="Yang L."/>
            <person name="Yao Z."/>
            <person name="Ying F."/>
            <person name="Zhai J."/>
            <person name="Zhou L."/>
            <person name="Zuber A."/>
            <person name="Denarie J."/>
            <person name="Dixon R.A."/>
            <person name="May G.D."/>
            <person name="Schwartz D.C."/>
            <person name="Rogers J."/>
            <person name="Quetier F."/>
            <person name="Town C.D."/>
            <person name="Roe B.A."/>
        </authorList>
    </citation>
    <scope>NUCLEOTIDE SEQUENCE [LARGE SCALE GENOMIC DNA]</scope>
    <source>
        <strain evidence="4">A17</strain>
        <strain evidence="5 6">cv. Jemalong A17</strain>
    </source>
</reference>
<dbReference type="HOGENOM" id="CLU_030775_0_0_1"/>
<reference evidence="4 6" key="2">
    <citation type="journal article" date="2014" name="BMC Genomics">
        <title>An improved genome release (version Mt4.0) for the model legume Medicago truncatula.</title>
        <authorList>
            <person name="Tang H."/>
            <person name="Krishnakumar V."/>
            <person name="Bidwell S."/>
            <person name="Rosen B."/>
            <person name="Chan A."/>
            <person name="Zhou S."/>
            <person name="Gentzbittel L."/>
            <person name="Childs K.L."/>
            <person name="Yandell M."/>
            <person name="Gundlach H."/>
            <person name="Mayer K.F."/>
            <person name="Schwartz D.C."/>
            <person name="Town C.D."/>
        </authorList>
    </citation>
    <scope>GENOME REANNOTATION</scope>
    <source>
        <strain evidence="5 6">cv. Jemalong A17</strain>
    </source>
</reference>
<dbReference type="Proteomes" id="UP000002051">
    <property type="component" value="Chromosome 4"/>
</dbReference>
<dbReference type="InterPro" id="IPR035979">
    <property type="entry name" value="RBD_domain_sf"/>
</dbReference>
<feature type="region of interest" description="Disordered" evidence="2">
    <location>
        <begin position="1"/>
        <end position="45"/>
    </location>
</feature>
<proteinExistence type="predicted"/>
<dbReference type="SMART" id="SM00360">
    <property type="entry name" value="RRM"/>
    <property type="match status" value="1"/>
</dbReference>
<dbReference type="EMBL" id="CM001220">
    <property type="protein sequence ID" value="AES88765.1"/>
    <property type="molecule type" value="Genomic_DNA"/>
</dbReference>
<name>G7JSM0_MEDTR</name>
<reference evidence="5" key="3">
    <citation type="submission" date="2015-04" db="UniProtKB">
        <authorList>
            <consortium name="EnsemblPlants"/>
        </authorList>
    </citation>
    <scope>IDENTIFICATION</scope>
    <source>
        <strain evidence="5">cv. Jemalong A17</strain>
    </source>
</reference>
<feature type="compositionally biased region" description="Basic and acidic residues" evidence="2">
    <location>
        <begin position="1"/>
        <end position="14"/>
    </location>
</feature>
<sequence>MRREKEEREGERRVQNRGKGIQGASQGNKGEVSGPPPAATRRGGSYKDKVPTVSFFVSNFLEEVSMGDLYKFFLKFERVWEVFIPKKLDRWGRRFAFIKFREVVDVLELEESLKEVWWGNLKLKVNLSRFDREVKGGHNIPATKKVAVVGKHVVAGTSYLNVVEGRSPMEAPFLEFLPDEVLLKELQNSMVDRLMYHLEVDALQTCLFMEGWSGIKVVPLGEKLVMLKEDRQGVIAKAREAKKAWWSATFTEAVPWSPNIVATSRRTWVQLRGIPLHIWKEDFFKKVGVFIWYFH</sequence>
<dbReference type="InterPro" id="IPR012677">
    <property type="entry name" value="Nucleotide-bd_a/b_plait_sf"/>
</dbReference>
<dbReference type="GO" id="GO:0003729">
    <property type="term" value="F:mRNA binding"/>
    <property type="evidence" value="ECO:0000318"/>
    <property type="project" value="GO_Central"/>
</dbReference>
<dbReference type="PANTHER" id="PTHR34427:SF5">
    <property type="entry name" value="DUF4283 DOMAIN-CONTAINING PROTEIN"/>
    <property type="match status" value="1"/>
</dbReference>
<dbReference type="InterPro" id="IPR000504">
    <property type="entry name" value="RRM_dom"/>
</dbReference>
<keyword evidence="6" id="KW-1185">Reference proteome</keyword>
<organism evidence="4 6">
    <name type="scientific">Medicago truncatula</name>
    <name type="common">Barrel medic</name>
    <name type="synonym">Medicago tribuloides</name>
    <dbReference type="NCBI Taxonomy" id="3880"/>
    <lineage>
        <taxon>Eukaryota</taxon>
        <taxon>Viridiplantae</taxon>
        <taxon>Streptophyta</taxon>
        <taxon>Embryophyta</taxon>
        <taxon>Tracheophyta</taxon>
        <taxon>Spermatophyta</taxon>
        <taxon>Magnoliopsida</taxon>
        <taxon>eudicotyledons</taxon>
        <taxon>Gunneridae</taxon>
        <taxon>Pentapetalae</taxon>
        <taxon>rosids</taxon>
        <taxon>fabids</taxon>
        <taxon>Fabales</taxon>
        <taxon>Fabaceae</taxon>
        <taxon>Papilionoideae</taxon>
        <taxon>50 kb inversion clade</taxon>
        <taxon>NPAAA clade</taxon>
        <taxon>Hologalegina</taxon>
        <taxon>IRL clade</taxon>
        <taxon>Trifolieae</taxon>
        <taxon>Medicago</taxon>
    </lineage>
</organism>
<dbReference type="Pfam" id="PF00076">
    <property type="entry name" value="RRM_1"/>
    <property type="match status" value="1"/>
</dbReference>
<dbReference type="CDD" id="cd00590">
    <property type="entry name" value="RRM_SF"/>
    <property type="match status" value="1"/>
</dbReference>
<protein>
    <submittedName>
        <fullName evidence="4">RNA recognition motif</fullName>
    </submittedName>
</protein>
<evidence type="ECO:0000313" key="4">
    <source>
        <dbReference type="EMBL" id="AES88765.1"/>
    </source>
</evidence>
<dbReference type="eggNOG" id="ENOG502SFCP">
    <property type="taxonomic scope" value="Eukaryota"/>
</dbReference>
<evidence type="ECO:0000259" key="3">
    <source>
        <dbReference type="PROSITE" id="PS50102"/>
    </source>
</evidence>
<accession>G7JSM0</accession>
<dbReference type="PANTHER" id="PTHR34427">
    <property type="entry name" value="DUF4283 DOMAIN PROTEIN"/>
    <property type="match status" value="1"/>
</dbReference>
<gene>
    <name evidence="4" type="ordered locus">MTR_4g061950</name>
</gene>
<dbReference type="GO" id="GO:0000381">
    <property type="term" value="P:regulation of alternative mRNA splicing, via spliceosome"/>
    <property type="evidence" value="ECO:0000318"/>
    <property type="project" value="GO_Central"/>
</dbReference>
<dbReference type="SUPFAM" id="SSF54928">
    <property type="entry name" value="RNA-binding domain, RBD"/>
    <property type="match status" value="1"/>
</dbReference>
<dbReference type="PaxDb" id="3880-AES88765"/>